<dbReference type="SUPFAM" id="SSF56317">
    <property type="entry name" value="Carbon-nitrogen hydrolase"/>
    <property type="match status" value="1"/>
</dbReference>
<protein>
    <submittedName>
        <fullName evidence="3">(R)-stereoselective amidase</fullName>
        <ecNumber evidence="3">3.5.1.100</ecNumber>
    </submittedName>
</protein>
<dbReference type="AlphaFoldDB" id="A0A518B8P3"/>
<gene>
    <name evidence="3" type="primary">ramA_3</name>
    <name evidence="3" type="ORF">Pan216_42010</name>
</gene>
<dbReference type="GO" id="GO:0016811">
    <property type="term" value="F:hydrolase activity, acting on carbon-nitrogen (but not peptide) bonds, in linear amides"/>
    <property type="evidence" value="ECO:0007669"/>
    <property type="project" value="UniProtKB-ARBA"/>
</dbReference>
<dbReference type="EMBL" id="CP036279">
    <property type="protein sequence ID" value="QDU63323.1"/>
    <property type="molecule type" value="Genomic_DNA"/>
</dbReference>
<name>A0A518B8P3_9BACT</name>
<dbReference type="Pfam" id="PF00795">
    <property type="entry name" value="CN_hydrolase"/>
    <property type="match status" value="1"/>
</dbReference>
<dbReference type="RefSeq" id="WP_145260710.1">
    <property type="nucleotide sequence ID" value="NZ_CP036279.1"/>
</dbReference>
<dbReference type="PANTHER" id="PTHR43674:SF2">
    <property type="entry name" value="BETA-UREIDOPROPIONASE"/>
    <property type="match status" value="1"/>
</dbReference>
<dbReference type="InterPro" id="IPR003010">
    <property type="entry name" value="C-N_Hydrolase"/>
</dbReference>
<evidence type="ECO:0000259" key="2">
    <source>
        <dbReference type="PROSITE" id="PS50263"/>
    </source>
</evidence>
<dbReference type="InterPro" id="IPR050345">
    <property type="entry name" value="Aliph_Amidase/BUP"/>
</dbReference>
<dbReference type="PROSITE" id="PS50263">
    <property type="entry name" value="CN_HYDROLASE"/>
    <property type="match status" value="1"/>
</dbReference>
<feature type="domain" description="CN hydrolase" evidence="2">
    <location>
        <begin position="13"/>
        <end position="257"/>
    </location>
</feature>
<dbReference type="PANTHER" id="PTHR43674">
    <property type="entry name" value="NITRILASE C965.09-RELATED"/>
    <property type="match status" value="1"/>
</dbReference>
<dbReference type="Gene3D" id="3.60.110.10">
    <property type="entry name" value="Carbon-nitrogen hydrolase"/>
    <property type="match status" value="1"/>
</dbReference>
<proteinExistence type="predicted"/>
<evidence type="ECO:0000313" key="3">
    <source>
        <dbReference type="EMBL" id="QDU63323.1"/>
    </source>
</evidence>
<dbReference type="EC" id="3.5.1.100" evidence="3"/>
<evidence type="ECO:0000313" key="4">
    <source>
        <dbReference type="Proteomes" id="UP000317093"/>
    </source>
</evidence>
<dbReference type="OrthoDB" id="2826359at2"/>
<organism evidence="3 4">
    <name type="scientific">Kolteria novifilia</name>
    <dbReference type="NCBI Taxonomy" id="2527975"/>
    <lineage>
        <taxon>Bacteria</taxon>
        <taxon>Pseudomonadati</taxon>
        <taxon>Planctomycetota</taxon>
        <taxon>Planctomycetia</taxon>
        <taxon>Kolteriales</taxon>
        <taxon>Kolteriaceae</taxon>
        <taxon>Kolteria</taxon>
    </lineage>
</organism>
<dbReference type="KEGG" id="knv:Pan216_42010"/>
<evidence type="ECO:0000256" key="1">
    <source>
        <dbReference type="ARBA" id="ARBA00022801"/>
    </source>
</evidence>
<reference evidence="3 4" key="1">
    <citation type="submission" date="2019-02" db="EMBL/GenBank/DDBJ databases">
        <title>Deep-cultivation of Planctomycetes and their phenomic and genomic characterization uncovers novel biology.</title>
        <authorList>
            <person name="Wiegand S."/>
            <person name="Jogler M."/>
            <person name="Boedeker C."/>
            <person name="Pinto D."/>
            <person name="Vollmers J."/>
            <person name="Rivas-Marin E."/>
            <person name="Kohn T."/>
            <person name="Peeters S.H."/>
            <person name="Heuer A."/>
            <person name="Rast P."/>
            <person name="Oberbeckmann S."/>
            <person name="Bunk B."/>
            <person name="Jeske O."/>
            <person name="Meyerdierks A."/>
            <person name="Storesund J.E."/>
            <person name="Kallscheuer N."/>
            <person name="Luecker S."/>
            <person name="Lage O.M."/>
            <person name="Pohl T."/>
            <person name="Merkel B.J."/>
            <person name="Hornburger P."/>
            <person name="Mueller R.-W."/>
            <person name="Bruemmer F."/>
            <person name="Labrenz M."/>
            <person name="Spormann A.M."/>
            <person name="Op den Camp H."/>
            <person name="Overmann J."/>
            <person name="Amann R."/>
            <person name="Jetten M.S.M."/>
            <person name="Mascher T."/>
            <person name="Medema M.H."/>
            <person name="Devos D.P."/>
            <person name="Kaster A.-K."/>
            <person name="Ovreas L."/>
            <person name="Rohde M."/>
            <person name="Galperin M.Y."/>
            <person name="Jogler C."/>
        </authorList>
    </citation>
    <scope>NUCLEOTIDE SEQUENCE [LARGE SCALE GENOMIC DNA]</scope>
    <source>
        <strain evidence="3 4">Pan216</strain>
    </source>
</reference>
<keyword evidence="1 3" id="KW-0378">Hydrolase</keyword>
<sequence length="298" mass="33068">MTVDGNNFRSSVLRVACAQIDPTEADIEQNLGKHFEYIDRAKAEDVDLLVFPELSLTGYQVRSRTPDLAITREDRRLIAVAERAGDMTVVAGFVEEGYAAQFHNSAAAMRRGKVTFIHRKLNLATYGNLEEAKYFARGRYVDVCHLEAPWTAGIFICADSWNPGLIHLAALYGATILVVPIASSREAVGLDFSNPDGWNAALTFYSMMYGMPIVMVNHCGARDGETYWGGSRVLDPRGKTITIAGEGEELVIADVDYDSVRQARFQLPTVRDSNLDLIHREIERLNNRIGVPRGIRSA</sequence>
<accession>A0A518B8P3</accession>
<dbReference type="InterPro" id="IPR036526">
    <property type="entry name" value="C-N_Hydrolase_sf"/>
</dbReference>
<dbReference type="Proteomes" id="UP000317093">
    <property type="component" value="Chromosome"/>
</dbReference>
<keyword evidence="4" id="KW-1185">Reference proteome</keyword>